<dbReference type="Pfam" id="PF04461">
    <property type="entry name" value="YajQ"/>
    <property type="match status" value="1"/>
</dbReference>
<comment type="caution">
    <text evidence="2">The sequence shown here is derived from an EMBL/GenBank/DDBJ whole genome shotgun (WGS) entry which is preliminary data.</text>
</comment>
<accession>T0YCL1</accession>
<gene>
    <name evidence="2" type="ORF">B2A_13392</name>
</gene>
<reference evidence="2" key="1">
    <citation type="submission" date="2013-08" db="EMBL/GenBank/DDBJ databases">
        <authorList>
            <person name="Mendez C."/>
            <person name="Richter M."/>
            <person name="Ferrer M."/>
            <person name="Sanchez J."/>
        </authorList>
    </citation>
    <scope>NUCLEOTIDE SEQUENCE</scope>
</reference>
<dbReference type="SUPFAM" id="SSF89963">
    <property type="entry name" value="YajQ-like"/>
    <property type="match status" value="1"/>
</dbReference>
<dbReference type="PANTHER" id="PTHR30476:SF0">
    <property type="entry name" value="UPF0234 PROTEIN YAJQ"/>
    <property type="match status" value="1"/>
</dbReference>
<dbReference type="GO" id="GO:0000166">
    <property type="term" value="F:nucleotide binding"/>
    <property type="evidence" value="ECO:0007669"/>
    <property type="project" value="UniProtKB-KW"/>
</dbReference>
<proteinExistence type="predicted"/>
<feature type="non-terminal residue" evidence="2">
    <location>
        <position position="1"/>
    </location>
</feature>
<protein>
    <submittedName>
        <fullName evidence="2">Nucleotide-binding protein</fullName>
    </submittedName>
</protein>
<sequence length="66" mass="7698">KLQRGIDEDTARDLNKRIKASHPKVQVRIQGDELRVSSKDKDNLQAVIQDLRQLDLPVPLQYTNYR</sequence>
<name>T0YCL1_9ZZZZ</name>
<organism evidence="2">
    <name type="scientific">mine drainage metagenome</name>
    <dbReference type="NCBI Taxonomy" id="410659"/>
    <lineage>
        <taxon>unclassified sequences</taxon>
        <taxon>metagenomes</taxon>
        <taxon>ecological metagenomes</taxon>
    </lineage>
</organism>
<dbReference type="EMBL" id="AUZZ01009691">
    <property type="protein sequence ID" value="EQD33001.1"/>
    <property type="molecule type" value="Genomic_DNA"/>
</dbReference>
<reference evidence="2" key="2">
    <citation type="journal article" date="2014" name="ISME J.">
        <title>Microbial stratification in low pH oxic and suboxic macroscopic growths along an acid mine drainage.</title>
        <authorList>
            <person name="Mendez-Garcia C."/>
            <person name="Mesa V."/>
            <person name="Sprenger R.R."/>
            <person name="Richter M."/>
            <person name="Diez M.S."/>
            <person name="Solano J."/>
            <person name="Bargiela R."/>
            <person name="Golyshina O.V."/>
            <person name="Manteca A."/>
            <person name="Ramos J.L."/>
            <person name="Gallego J.R."/>
            <person name="Llorente I."/>
            <person name="Martins Dos Santos V.A."/>
            <person name="Jensen O.N."/>
            <person name="Pelaez A.I."/>
            <person name="Sanchez J."/>
            <person name="Ferrer M."/>
        </authorList>
    </citation>
    <scope>NUCLEOTIDE SEQUENCE</scope>
</reference>
<dbReference type="AlphaFoldDB" id="T0YCL1"/>
<keyword evidence="1" id="KW-0547">Nucleotide-binding</keyword>
<dbReference type="Gene3D" id="3.30.70.860">
    <property type="match status" value="1"/>
</dbReference>
<evidence type="ECO:0000256" key="1">
    <source>
        <dbReference type="ARBA" id="ARBA00022741"/>
    </source>
</evidence>
<dbReference type="GO" id="GO:0005829">
    <property type="term" value="C:cytosol"/>
    <property type="evidence" value="ECO:0007669"/>
    <property type="project" value="TreeGrafter"/>
</dbReference>
<evidence type="ECO:0000313" key="2">
    <source>
        <dbReference type="EMBL" id="EQD33001.1"/>
    </source>
</evidence>
<dbReference type="PANTHER" id="PTHR30476">
    <property type="entry name" value="UPF0234 PROTEIN YAJQ"/>
    <property type="match status" value="1"/>
</dbReference>
<dbReference type="InterPro" id="IPR036183">
    <property type="entry name" value="YajQ-like_sf"/>
</dbReference>
<dbReference type="InterPro" id="IPR007551">
    <property type="entry name" value="YajQ/Smlt4090-like"/>
</dbReference>
<dbReference type="InterPro" id="IPR035571">
    <property type="entry name" value="UPF0234-like_C"/>
</dbReference>